<dbReference type="eggNOG" id="COG3754">
    <property type="taxonomic scope" value="Bacteria"/>
</dbReference>
<dbReference type="SUPFAM" id="SSF53756">
    <property type="entry name" value="UDP-Glycosyltransferase/glycogen phosphorylase"/>
    <property type="match status" value="1"/>
</dbReference>
<dbReference type="Proteomes" id="UP000006898">
    <property type="component" value="Chromosome"/>
</dbReference>
<dbReference type="Gene3D" id="3.40.50.2000">
    <property type="entry name" value="Glycogen Phosphorylase B"/>
    <property type="match status" value="2"/>
</dbReference>
<dbReference type="PANTHER" id="PTHR45947:SF13">
    <property type="entry name" value="TRANSFERASE"/>
    <property type="match status" value="1"/>
</dbReference>
<dbReference type="Pfam" id="PF00702">
    <property type="entry name" value="Hydrolase"/>
    <property type="match status" value="1"/>
</dbReference>
<feature type="coiled-coil region" evidence="1">
    <location>
        <begin position="452"/>
        <end position="493"/>
    </location>
</feature>
<protein>
    <recommendedName>
        <fullName evidence="2">Glycosyltransferase subfamily 4-like N-terminal domain-containing protein</fullName>
    </recommendedName>
</protein>
<dbReference type="PATRIC" id="fig|671143.5.peg.218"/>
<dbReference type="Gene3D" id="3.40.50.1000">
    <property type="entry name" value="HAD superfamily/HAD-like"/>
    <property type="match status" value="1"/>
</dbReference>
<dbReference type="eggNOG" id="COG4372">
    <property type="taxonomic scope" value="Bacteria"/>
</dbReference>
<evidence type="ECO:0000256" key="1">
    <source>
        <dbReference type="SAM" id="Coils"/>
    </source>
</evidence>
<dbReference type="eggNOG" id="COG5610">
    <property type="taxonomic scope" value="Bacteria"/>
</dbReference>
<name>D5MIK3_METO1</name>
<dbReference type="KEGG" id="mox:DAMO_0255"/>
<dbReference type="InterPro" id="IPR023214">
    <property type="entry name" value="HAD_sf"/>
</dbReference>
<reference evidence="3 4" key="1">
    <citation type="journal article" date="2010" name="Nature">
        <title>Nitrite-driven anaerobic methane oxidation by oxygenic bacteria.</title>
        <authorList>
            <person name="Ettwig K.F."/>
            <person name="Butler M.K."/>
            <person name="Le Paslier D."/>
            <person name="Pelletier E."/>
            <person name="Mangenot S."/>
            <person name="Kuypers M.M.M."/>
            <person name="Schreiber F."/>
            <person name="Dutilh B.E."/>
            <person name="Zedelius J."/>
            <person name="de Beer D."/>
            <person name="Gloerich J."/>
            <person name="Wessels H.J.C.T."/>
            <person name="van Allen T."/>
            <person name="Luesken F."/>
            <person name="Wu M."/>
            <person name="van de Pas-Schoonen K.T."/>
            <person name="Op den Camp H.J.M."/>
            <person name="Janssen-Megens E.M."/>
            <person name="Francoijs K-J."/>
            <person name="Stunnenberg H."/>
            <person name="Weissenbach J."/>
            <person name="Jetten M.S.M."/>
            <person name="Strous M."/>
        </authorList>
    </citation>
    <scope>NUCLEOTIDE SEQUENCE [LARGE SCALE GENOMIC DNA]</scope>
</reference>
<dbReference type="PANTHER" id="PTHR45947">
    <property type="entry name" value="SULFOQUINOVOSYL TRANSFERASE SQD2"/>
    <property type="match status" value="1"/>
</dbReference>
<dbReference type="Pfam" id="PF13439">
    <property type="entry name" value="Glyco_transf_4"/>
    <property type="match status" value="1"/>
</dbReference>
<dbReference type="CAZy" id="GT4">
    <property type="family name" value="Glycosyltransferase Family 4"/>
</dbReference>
<dbReference type="InterPro" id="IPR007739">
    <property type="entry name" value="RgpF"/>
</dbReference>
<dbReference type="InterPro" id="IPR050194">
    <property type="entry name" value="Glycosyltransferase_grp1"/>
</dbReference>
<organism evidence="3 4">
    <name type="scientific">Methylomirabilis oxygeniifera</name>
    <dbReference type="NCBI Taxonomy" id="671143"/>
    <lineage>
        <taxon>Bacteria</taxon>
        <taxon>Candidatus Methylomirabilota</taxon>
        <taxon>Candidatus Methylomirabilia</taxon>
        <taxon>Candidatus Methylomirabilales</taxon>
        <taxon>Candidatus Methylomirabilaceae</taxon>
        <taxon>Candidatus Methylomirabilis</taxon>
    </lineage>
</organism>
<dbReference type="eggNOG" id="COG0438">
    <property type="taxonomic scope" value="Bacteria"/>
</dbReference>
<gene>
    <name evidence="3" type="ORF">DAMO_0255</name>
</gene>
<dbReference type="GO" id="GO:0016757">
    <property type="term" value="F:glycosyltransferase activity"/>
    <property type="evidence" value="ECO:0007669"/>
    <property type="project" value="TreeGrafter"/>
</dbReference>
<feature type="domain" description="Glycosyltransferase subfamily 4-like N-terminal" evidence="2">
    <location>
        <begin position="16"/>
        <end position="218"/>
    </location>
</feature>
<dbReference type="InterPro" id="IPR028098">
    <property type="entry name" value="Glyco_trans_4-like_N"/>
</dbReference>
<accession>D5MIK3</accession>
<sequence length="1460" mass="165219">MRTLQIVHGFPPESVAGTETYCETLSRYLLARGHQCEVLTGSGRRTAKAILAVEVQNGLRVARYLRTEGQAQTWRDEYDPEAEALIRDLLSRDRPDLVHLHHWHRLTNNLVTICTDLGIPVVVTLHDVWTTCPRIHRIHREGVFCKEPLLTAPCLHCVERTQWQTDQEVVAALALRQQMVEAELSLASALIVPSEAHRSLLRELLELPENRLIVLPHGSSQTIIAQDRRKQPSAFRNRPLQIGHWGYFLYHKGTHLLLEALHRLDDPSAVQVHLIGTALESAYGERLRDLARGLSVQFHGAYQPADLRTFDLDLAVFPSITSESYSFTIDEALWLGLPVLVSDRGALSERIGKAGLTFRAEDAEDLARCLQRILDAPEALEAMRLDIRLDTLLSMEAHVAGLEKIYEDAVCLNVPRLKTSTPYLKLLANARQQIQERDAALSAAHAERDAALSAAHAELARAEQAIQQKDTDLQQVQRTVERLDAEARHYRESLEAIVSSTVWKLTAPIRWLRHPIRALPGKDRFAIDFAHLKVTLRKAYFYHRKIGLRATVRRIIVELRSLHTKARGPALCSSELLNIHDIYPMPGDISSRIAVHAHAYYPDLTKELASYLKNMPFAFDLFVSVSNDEARDVCRQAFAGLPQARRVIVDVVANRGRDIAPMVCHFGGRLATYDYICHLHTKKSMYAQGKMDGWLEYLLRQLMGSEDQVRRIFSMFQSDPRAGIIYPQNYEYLPYWGNTWLSNKALGAQMCRQMGITDVPEGYFDYPAGSMFWARSEAIRNLFSADIRLTDFPEEAGQTDGSLAHCIERLLVLVARHAGYKPFILADPLSPSWSKWRFDRYMARTRDYVKTALEAKDIKVIAFDIFDTLLVRPVLHPETAKTIIGHRNREMAGTDFAGLRAKAEALARSRVGRDVGLEDIYAEFASLTGKQVDEVGYLRTLEEEIERHLVSPRPECIDMFNHAIRSGKRVVLASDMFLPRPIIEKMLSENGIAGYHALYVSSDIGVRKDTGELYRLMLERERIAPDELLMVGDNEHSDVQVPMNVGIQVCHVLRPIEVARALPRFSGMIEWTRTEGGLDEQLVLGLVIKRLFQPVFYEQFDPARLIPGEPEDIGYGVVGPVALSFCVWLMDRAKADGIEKLYFLAREGQLLKEIYDRVAMHREDAIPSEYLVLSRRAVTVPMIESFDDICRIAKASEYFPNDLKAFFRYRYGVLLDDHDVHELCRKGLWQTGRLVEVKGDIRHLKPVLEALMEKITARSRAERPSLIAYLNRVGLHTTSAVAVVDVGYSATIQGMLSGFLHKPIHGFYMLTSAASREVCERYGVFAHGYYGSRIAGGDPNISPLWRRSFELETFLSSDDPQVICYDLGTEGQPHAAHQSLLPGEQGSSDIRRKIRRGVSSFVDDFLALQRNVYPDLRLSSRLPEMLFGEFVEHMSGAEREMISGLVLDDHYCGRGTVPLG</sequence>
<dbReference type="SUPFAM" id="SSF56784">
    <property type="entry name" value="HAD-like"/>
    <property type="match status" value="1"/>
</dbReference>
<dbReference type="EMBL" id="FP565575">
    <property type="protein sequence ID" value="CBE67353.1"/>
    <property type="molecule type" value="Genomic_DNA"/>
</dbReference>
<evidence type="ECO:0000259" key="2">
    <source>
        <dbReference type="Pfam" id="PF13439"/>
    </source>
</evidence>
<dbReference type="Pfam" id="PF05045">
    <property type="entry name" value="RgpF"/>
    <property type="match status" value="1"/>
</dbReference>
<dbReference type="InterPro" id="IPR036412">
    <property type="entry name" value="HAD-like_sf"/>
</dbReference>
<evidence type="ECO:0000313" key="3">
    <source>
        <dbReference type="EMBL" id="CBE67353.1"/>
    </source>
</evidence>
<keyword evidence="1" id="KW-0175">Coiled coil</keyword>
<dbReference type="STRING" id="671143.DAMO_0255"/>
<evidence type="ECO:0000313" key="4">
    <source>
        <dbReference type="Proteomes" id="UP000006898"/>
    </source>
</evidence>
<proteinExistence type="predicted"/>
<dbReference type="Pfam" id="PF13692">
    <property type="entry name" value="Glyco_trans_1_4"/>
    <property type="match status" value="1"/>
</dbReference>
<dbReference type="HOGENOM" id="CLU_250782_0_0_0"/>